<name>A0A5M8RT32_9BACI</name>
<reference evidence="1 2" key="1">
    <citation type="submission" date="2018-08" db="EMBL/GenBank/DDBJ databases">
        <title>Bacillus phenotypic plasticity.</title>
        <authorList>
            <person name="Hurtado E."/>
        </authorList>
    </citation>
    <scope>NUCLEOTIDE SEQUENCE [LARGE SCALE GENOMIC DNA]</scope>
    <source>
        <strain evidence="1 2">427</strain>
    </source>
</reference>
<dbReference type="AlphaFoldDB" id="A0A5M8RT32"/>
<dbReference type="RefSeq" id="WP_150149803.1">
    <property type="nucleotide sequence ID" value="NZ_QSND01000002.1"/>
</dbReference>
<sequence>MRNYEKKEVTIIKEIETEIICDTCKKVINTKDRSAHYYKVRTSHARWGNDSHESAEYWDFCSYECLIEHMNKFFENGANTDNYDIERIG</sequence>
<gene>
    <name evidence="1" type="ORF">DX927_09065</name>
</gene>
<evidence type="ECO:0000313" key="1">
    <source>
        <dbReference type="EMBL" id="KAA6450971.1"/>
    </source>
</evidence>
<comment type="caution">
    <text evidence="1">The sequence shown here is derived from an EMBL/GenBank/DDBJ whole genome shotgun (WGS) entry which is preliminary data.</text>
</comment>
<evidence type="ECO:0000313" key="2">
    <source>
        <dbReference type="Proteomes" id="UP000324326"/>
    </source>
</evidence>
<organism evidence="1 2">
    <name type="scientific">Bacillus swezeyi</name>
    <dbReference type="NCBI Taxonomy" id="1925020"/>
    <lineage>
        <taxon>Bacteria</taxon>
        <taxon>Bacillati</taxon>
        <taxon>Bacillota</taxon>
        <taxon>Bacilli</taxon>
        <taxon>Bacillales</taxon>
        <taxon>Bacillaceae</taxon>
        <taxon>Bacillus</taxon>
    </lineage>
</organism>
<protein>
    <submittedName>
        <fullName evidence="1">Uncharacterized protein</fullName>
    </submittedName>
</protein>
<dbReference type="Proteomes" id="UP000324326">
    <property type="component" value="Unassembled WGS sequence"/>
</dbReference>
<proteinExistence type="predicted"/>
<accession>A0A5M8RT32</accession>
<dbReference type="EMBL" id="QSND01000002">
    <property type="protein sequence ID" value="KAA6450971.1"/>
    <property type="molecule type" value="Genomic_DNA"/>
</dbReference>